<dbReference type="InterPro" id="IPR015797">
    <property type="entry name" value="NUDIX_hydrolase-like_dom_sf"/>
</dbReference>
<evidence type="ECO:0000256" key="5">
    <source>
        <dbReference type="ARBA" id="ARBA00022801"/>
    </source>
</evidence>
<dbReference type="GO" id="GO:0019693">
    <property type="term" value="P:ribose phosphate metabolic process"/>
    <property type="evidence" value="ECO:0007669"/>
    <property type="project" value="TreeGrafter"/>
</dbReference>
<keyword evidence="5" id="KW-0378">Hydrolase</keyword>
<dbReference type="STRING" id="690879.TSACC_22525"/>
<dbReference type="SUPFAM" id="SSF55811">
    <property type="entry name" value="Nudix"/>
    <property type="match status" value="1"/>
</dbReference>
<keyword evidence="10" id="KW-1185">Reference proteome</keyword>
<evidence type="ECO:0000256" key="3">
    <source>
        <dbReference type="ARBA" id="ARBA00007275"/>
    </source>
</evidence>
<dbReference type="GO" id="GO:0006753">
    <property type="term" value="P:nucleoside phosphate metabolic process"/>
    <property type="evidence" value="ECO:0007669"/>
    <property type="project" value="TreeGrafter"/>
</dbReference>
<dbReference type="Gene3D" id="3.90.79.10">
    <property type="entry name" value="Nucleoside Triphosphate Pyrophosphohydrolase"/>
    <property type="match status" value="1"/>
</dbReference>
<dbReference type="GO" id="GO:0005829">
    <property type="term" value="C:cytosol"/>
    <property type="evidence" value="ECO:0007669"/>
    <property type="project" value="TreeGrafter"/>
</dbReference>
<dbReference type="CDD" id="cd03424">
    <property type="entry name" value="NUDIX_ADPRase_Nudt5_UGPPase_Nudt14"/>
    <property type="match status" value="1"/>
</dbReference>
<gene>
    <name evidence="9" type="ORF">TSACC_22525</name>
</gene>
<dbReference type="Pfam" id="PF00293">
    <property type="entry name" value="NUDIX"/>
    <property type="match status" value="1"/>
</dbReference>
<proteinExistence type="inferred from homology"/>
<dbReference type="OrthoDB" id="177518at2"/>
<evidence type="ECO:0000256" key="7">
    <source>
        <dbReference type="ARBA" id="ARBA00032272"/>
    </source>
</evidence>
<evidence type="ECO:0000259" key="8">
    <source>
        <dbReference type="PROSITE" id="PS51462"/>
    </source>
</evidence>
<evidence type="ECO:0000313" key="10">
    <source>
        <dbReference type="Proteomes" id="UP000076023"/>
    </source>
</evidence>
<evidence type="ECO:0000256" key="1">
    <source>
        <dbReference type="ARBA" id="ARBA00000847"/>
    </source>
</evidence>
<sequence>MSDSGWKTLKRERICLSPYVPVWQEIVATPSRPEGIEWTVARRPTAAVVAPRTPDGRYILIRQERIPIQRAMWEFPAGQVEGEITEQSIRDTAFRELIEETGLHCTGELIPLDFFYSSAGFTDERGFLFLATEVVPHEKGASPDELEAILEVRAFSADELRQMVATGEIFDANTLSVFARLTARGLLA</sequence>
<evidence type="ECO:0000256" key="6">
    <source>
        <dbReference type="ARBA" id="ARBA00032162"/>
    </source>
</evidence>
<organism evidence="9 10">
    <name type="scientific">Terrimicrobium sacchariphilum</name>
    <dbReference type="NCBI Taxonomy" id="690879"/>
    <lineage>
        <taxon>Bacteria</taxon>
        <taxon>Pseudomonadati</taxon>
        <taxon>Verrucomicrobiota</taxon>
        <taxon>Terrimicrobiia</taxon>
        <taxon>Terrimicrobiales</taxon>
        <taxon>Terrimicrobiaceae</taxon>
        <taxon>Terrimicrobium</taxon>
    </lineage>
</organism>
<dbReference type="RefSeq" id="WP_075079765.1">
    <property type="nucleotide sequence ID" value="NZ_BDCO01000002.1"/>
</dbReference>
<protein>
    <recommendedName>
        <fullName evidence="4">GDP-mannose pyrophosphatase</fullName>
    </recommendedName>
    <alternativeName>
        <fullName evidence="6">GDP-mannose hydrolase</fullName>
    </alternativeName>
    <alternativeName>
        <fullName evidence="7">GDPMK</fullName>
    </alternativeName>
</protein>
<comment type="cofactor">
    <cofactor evidence="2">
        <name>Mg(2+)</name>
        <dbReference type="ChEBI" id="CHEBI:18420"/>
    </cofactor>
</comment>
<comment type="similarity">
    <text evidence="3">Belongs to the Nudix hydrolase family. NudK subfamily.</text>
</comment>
<dbReference type="EMBL" id="BDCO01000002">
    <property type="protein sequence ID" value="GAT34102.1"/>
    <property type="molecule type" value="Genomic_DNA"/>
</dbReference>
<name>A0A146GA28_TERSA</name>
<accession>A0A146GA28</accession>
<dbReference type="InterPro" id="IPR000086">
    <property type="entry name" value="NUDIX_hydrolase_dom"/>
</dbReference>
<dbReference type="PANTHER" id="PTHR11839:SF18">
    <property type="entry name" value="NUDIX HYDROLASE DOMAIN-CONTAINING PROTEIN"/>
    <property type="match status" value="1"/>
</dbReference>
<dbReference type="InParanoid" id="A0A146GA28"/>
<feature type="domain" description="Nudix hydrolase" evidence="8">
    <location>
        <begin position="41"/>
        <end position="177"/>
    </location>
</feature>
<evidence type="ECO:0000256" key="4">
    <source>
        <dbReference type="ARBA" id="ARBA00016377"/>
    </source>
</evidence>
<evidence type="ECO:0000313" key="9">
    <source>
        <dbReference type="EMBL" id="GAT34102.1"/>
    </source>
</evidence>
<dbReference type="GO" id="GO:0016787">
    <property type="term" value="F:hydrolase activity"/>
    <property type="evidence" value="ECO:0007669"/>
    <property type="project" value="UniProtKB-KW"/>
</dbReference>
<dbReference type="AlphaFoldDB" id="A0A146GA28"/>
<evidence type="ECO:0000256" key="2">
    <source>
        <dbReference type="ARBA" id="ARBA00001946"/>
    </source>
</evidence>
<dbReference type="PANTHER" id="PTHR11839">
    <property type="entry name" value="UDP/ADP-SUGAR PYROPHOSPHATASE"/>
    <property type="match status" value="1"/>
</dbReference>
<dbReference type="PROSITE" id="PS51462">
    <property type="entry name" value="NUDIX"/>
    <property type="match status" value="1"/>
</dbReference>
<reference evidence="10" key="1">
    <citation type="journal article" date="2017" name="Genome Announc.">
        <title>Draft Genome Sequence of Terrimicrobium sacchariphilum NM-5T, a Facultative Anaerobic Soil Bacterium of the Class Spartobacteria.</title>
        <authorList>
            <person name="Qiu Y.L."/>
            <person name="Tourlousse D.M."/>
            <person name="Matsuura N."/>
            <person name="Ohashi A."/>
            <person name="Sekiguchi Y."/>
        </authorList>
    </citation>
    <scope>NUCLEOTIDE SEQUENCE [LARGE SCALE GENOMIC DNA]</scope>
    <source>
        <strain evidence="10">NM-5</strain>
    </source>
</reference>
<comment type="catalytic activity">
    <reaction evidence="1">
        <text>GDP-alpha-D-mannose + H2O = alpha-D-mannose 1-phosphate + GMP + 2 H(+)</text>
        <dbReference type="Rhea" id="RHEA:27978"/>
        <dbReference type="ChEBI" id="CHEBI:15377"/>
        <dbReference type="ChEBI" id="CHEBI:15378"/>
        <dbReference type="ChEBI" id="CHEBI:57527"/>
        <dbReference type="ChEBI" id="CHEBI:58115"/>
        <dbReference type="ChEBI" id="CHEBI:58409"/>
    </reaction>
</comment>
<comment type="caution">
    <text evidence="9">The sequence shown here is derived from an EMBL/GenBank/DDBJ whole genome shotgun (WGS) entry which is preliminary data.</text>
</comment>
<dbReference type="Proteomes" id="UP000076023">
    <property type="component" value="Unassembled WGS sequence"/>
</dbReference>